<feature type="domain" description="Heterogeneous nuclear ribonucleoprotein Q acidic" evidence="2">
    <location>
        <begin position="354"/>
        <end position="423"/>
    </location>
</feature>
<gene>
    <name evidence="3" type="ORF">TOLI1172_LOCUS1501</name>
</gene>
<dbReference type="Pfam" id="PF18360">
    <property type="entry name" value="hnRNP_Q_AcD"/>
    <property type="match status" value="4"/>
</dbReference>
<feature type="compositionally biased region" description="Basic and acidic residues" evidence="1">
    <location>
        <begin position="1"/>
        <end position="23"/>
    </location>
</feature>
<feature type="domain" description="Heterogeneous nuclear ribonucleoprotein Q acidic" evidence="2">
    <location>
        <begin position="501"/>
        <end position="563"/>
    </location>
</feature>
<feature type="domain" description="Heterogeneous nuclear ribonucleoprotein Q acidic" evidence="2">
    <location>
        <begin position="202"/>
        <end position="269"/>
    </location>
</feature>
<dbReference type="InterPro" id="IPR041337">
    <property type="entry name" value="hnRNP_Q_AcD"/>
</dbReference>
<protein>
    <recommendedName>
        <fullName evidence="2">Heterogeneous nuclear ribonucleoprotein Q acidic domain-containing protein</fullName>
    </recommendedName>
</protein>
<reference evidence="3" key="1">
    <citation type="submission" date="2021-01" db="EMBL/GenBank/DDBJ databases">
        <authorList>
            <person name="Corre E."/>
            <person name="Pelletier E."/>
            <person name="Niang G."/>
            <person name="Scheremetjew M."/>
            <person name="Finn R."/>
            <person name="Kale V."/>
            <person name="Holt S."/>
            <person name="Cochrane G."/>
            <person name="Meng A."/>
            <person name="Brown T."/>
            <person name="Cohen L."/>
        </authorList>
    </citation>
    <scope>NUCLEOTIDE SEQUENCE</scope>
    <source>
        <strain evidence="3">CCMP3278</strain>
    </source>
</reference>
<accession>A0A7S1EQC1</accession>
<feature type="domain" description="Heterogeneous nuclear ribonucleoprotein Q acidic" evidence="2">
    <location>
        <begin position="584"/>
        <end position="649"/>
    </location>
</feature>
<evidence type="ECO:0000313" key="3">
    <source>
        <dbReference type="EMBL" id="CAD8817113.1"/>
    </source>
</evidence>
<feature type="compositionally biased region" description="Polar residues" evidence="1">
    <location>
        <begin position="59"/>
        <end position="69"/>
    </location>
</feature>
<name>A0A7S1EQC1_9RHOD</name>
<proteinExistence type="predicted"/>
<dbReference type="AlphaFoldDB" id="A0A7S1EQC1"/>
<sequence length="654" mass="71740">MMAADGNRDPVPEAFLEPRDRVLPSENRTPDAYTNNLTPDACKDESAVAAQPGDEGKNPTLQSSTNGVNTKKRIVDPTPNARNDSHLSNVVRESCADEPSSKRRKEDIREELKGTPPLANGGEPSGDSTMAFGELGNEIIAEHKTQVDVNGGPAENNPRTEYRRAMGNHLERPQRNDSSESIVNGENRNFTLFPGDEKFSTLSPEVQNALRALFTEGVCDPADIDTRSVEFLSGLPDKIALTAIDDIHHRDFSTIRNRPAFIMSIFKRVANPQRDAVGGPAPFVGSVQPYSSGFSRSIPRPPPRGMRQLPPEPTYVRPSGPRASEHNPDVFRQPAAPPPPHPPAATVPPEALAHLPTAVGEGLQQVFASGVCHPSEFDDRAMEILVALKEPEAVRALEEFASVEPGRVRKPSAFWMGLARKYKGLGASGVSGPQNLNSPSSRGYGNQYGYESYDRRSAADEHAYVSGHRQRHYSSQIDSLSASRGPVALNRPPEFRHALAADRLQRIFSETWLSPNDLDDRAIDAIKRMSESEEMNVVDEILRTDPSRVRNISAYIMGLYRKYAAEGLSLSARDNEVEVDTDILDPLVREKFHALISSGTLPNGGLDGRAMFALKSMPQHEALASLDELARSEPGRVRNVSAYFMGLARSRSRH</sequence>
<feature type="region of interest" description="Disordered" evidence="1">
    <location>
        <begin position="1"/>
        <end position="128"/>
    </location>
</feature>
<organism evidence="3">
    <name type="scientific">Timspurckia oligopyrenoides</name>
    <dbReference type="NCBI Taxonomy" id="708627"/>
    <lineage>
        <taxon>Eukaryota</taxon>
        <taxon>Rhodophyta</taxon>
        <taxon>Bangiophyceae</taxon>
        <taxon>Porphyridiales</taxon>
        <taxon>Porphyridiaceae</taxon>
        <taxon>Timspurckia</taxon>
    </lineage>
</organism>
<dbReference type="CDD" id="cd21039">
    <property type="entry name" value="NURR"/>
    <property type="match status" value="4"/>
</dbReference>
<feature type="compositionally biased region" description="Pro residues" evidence="1">
    <location>
        <begin position="335"/>
        <end position="346"/>
    </location>
</feature>
<dbReference type="EMBL" id="HBFP01002076">
    <property type="protein sequence ID" value="CAD8817113.1"/>
    <property type="molecule type" value="Transcribed_RNA"/>
</dbReference>
<evidence type="ECO:0000256" key="1">
    <source>
        <dbReference type="SAM" id="MobiDB-lite"/>
    </source>
</evidence>
<feature type="compositionally biased region" description="Basic and acidic residues" evidence="1">
    <location>
        <begin position="99"/>
        <end position="113"/>
    </location>
</feature>
<evidence type="ECO:0000259" key="2">
    <source>
        <dbReference type="Pfam" id="PF18360"/>
    </source>
</evidence>
<feature type="region of interest" description="Disordered" evidence="1">
    <location>
        <begin position="291"/>
        <end position="348"/>
    </location>
</feature>